<proteinExistence type="predicted"/>
<accession>A0A6D2KP39</accession>
<organism evidence="2 3">
    <name type="scientific">Microthlaspi erraticum</name>
    <dbReference type="NCBI Taxonomy" id="1685480"/>
    <lineage>
        <taxon>Eukaryota</taxon>
        <taxon>Viridiplantae</taxon>
        <taxon>Streptophyta</taxon>
        <taxon>Embryophyta</taxon>
        <taxon>Tracheophyta</taxon>
        <taxon>Spermatophyta</taxon>
        <taxon>Magnoliopsida</taxon>
        <taxon>eudicotyledons</taxon>
        <taxon>Gunneridae</taxon>
        <taxon>Pentapetalae</taxon>
        <taxon>rosids</taxon>
        <taxon>malvids</taxon>
        <taxon>Brassicales</taxon>
        <taxon>Brassicaceae</taxon>
        <taxon>Coluteocarpeae</taxon>
        <taxon>Microthlaspi</taxon>
    </lineage>
</organism>
<dbReference type="InterPro" id="IPR026960">
    <property type="entry name" value="RVT-Znf"/>
</dbReference>
<evidence type="ECO:0000313" key="3">
    <source>
        <dbReference type="Proteomes" id="UP000467841"/>
    </source>
</evidence>
<dbReference type="Pfam" id="PF13966">
    <property type="entry name" value="zf-RVT"/>
    <property type="match status" value="1"/>
</dbReference>
<comment type="caution">
    <text evidence="2">The sequence shown here is derived from an EMBL/GenBank/DDBJ whole genome shotgun (WGS) entry which is preliminary data.</text>
</comment>
<dbReference type="EMBL" id="CACVBM020001456">
    <property type="protein sequence ID" value="CAA7050832.1"/>
    <property type="molecule type" value="Genomic_DNA"/>
</dbReference>
<dbReference type="PANTHER" id="PTHR33116:SF78">
    <property type="entry name" value="OS12G0587133 PROTEIN"/>
    <property type="match status" value="1"/>
</dbReference>
<reference evidence="2" key="1">
    <citation type="submission" date="2020-01" db="EMBL/GenBank/DDBJ databases">
        <authorList>
            <person name="Mishra B."/>
        </authorList>
    </citation>
    <scope>NUCLEOTIDE SEQUENCE [LARGE SCALE GENOMIC DNA]</scope>
</reference>
<protein>
    <recommendedName>
        <fullName evidence="1">Reverse transcriptase zinc-binding domain-containing protein</fullName>
    </recommendedName>
</protein>
<sequence>MMCDVGSDAIHEGQWWLASSRSRNLVLSLLRQCLPHVDSIRDSECEDVYLWQTANKPPSPTFSASLMWDTIHPRSETIYWHKAVWFKDHIPRHAFGCWVVARNQMITRDRLIRWGLSVSSLCLLCNVQNENRQHLFFDCPFSAEIWLSYTVAANLSPPPLFEDLLRWIVKPNQEKNLNIIMRILFHATIQSRP</sequence>
<dbReference type="AlphaFoldDB" id="A0A6D2KP39"/>
<evidence type="ECO:0000259" key="1">
    <source>
        <dbReference type="Pfam" id="PF13966"/>
    </source>
</evidence>
<keyword evidence="3" id="KW-1185">Reference proteome</keyword>
<name>A0A6D2KP39_9BRAS</name>
<feature type="domain" description="Reverse transcriptase zinc-binding" evidence="1">
    <location>
        <begin position="62"/>
        <end position="146"/>
    </location>
</feature>
<dbReference type="PANTHER" id="PTHR33116">
    <property type="entry name" value="REVERSE TRANSCRIPTASE ZINC-BINDING DOMAIN-CONTAINING PROTEIN-RELATED-RELATED"/>
    <property type="match status" value="1"/>
</dbReference>
<dbReference type="OrthoDB" id="1744683at2759"/>
<dbReference type="Proteomes" id="UP000467841">
    <property type="component" value="Unassembled WGS sequence"/>
</dbReference>
<gene>
    <name evidence="2" type="ORF">MERR_LOCUS38067</name>
</gene>
<evidence type="ECO:0000313" key="2">
    <source>
        <dbReference type="EMBL" id="CAA7050832.1"/>
    </source>
</evidence>